<evidence type="ECO:0000259" key="5">
    <source>
        <dbReference type="PROSITE" id="PS50989"/>
    </source>
</evidence>
<accession>A0A919AWJ8</accession>
<evidence type="ECO:0000256" key="2">
    <source>
        <dbReference type="ARBA" id="ARBA00046317"/>
    </source>
</evidence>
<dbReference type="Pfam" id="PF01039">
    <property type="entry name" value="Carboxyl_trans"/>
    <property type="match status" value="1"/>
</dbReference>
<dbReference type="EMBL" id="BNCI01000002">
    <property type="protein sequence ID" value="GHF26943.1"/>
    <property type="molecule type" value="Genomic_DNA"/>
</dbReference>
<comment type="caution">
    <text evidence="6">The sequence shown here is derived from an EMBL/GenBank/DDBJ whole genome shotgun (WGS) entry which is preliminary data.</text>
</comment>
<dbReference type="GO" id="GO:0004485">
    <property type="term" value="F:methylcrotonoyl-CoA carboxylase activity"/>
    <property type="evidence" value="ECO:0007669"/>
    <property type="project" value="TreeGrafter"/>
</dbReference>
<protein>
    <submittedName>
        <fullName evidence="6">Methylcrotonoyl-CoA carboxylase</fullName>
    </submittedName>
</protein>
<evidence type="ECO:0000313" key="7">
    <source>
        <dbReference type="Proteomes" id="UP000630923"/>
    </source>
</evidence>
<dbReference type="AlphaFoldDB" id="A0A919AWJ8"/>
<keyword evidence="7" id="KW-1185">Reference proteome</keyword>
<evidence type="ECO:0000256" key="1">
    <source>
        <dbReference type="ARBA" id="ARBA00006102"/>
    </source>
</evidence>
<dbReference type="Gene3D" id="3.90.226.10">
    <property type="entry name" value="2-enoyl-CoA Hydratase, Chain A, domain 1"/>
    <property type="match status" value="2"/>
</dbReference>
<evidence type="ECO:0000256" key="3">
    <source>
        <dbReference type="SAM" id="Coils"/>
    </source>
</evidence>
<name>A0A919AWJ8_9PROT</name>
<dbReference type="InterPro" id="IPR034733">
    <property type="entry name" value="AcCoA_carboxyl_beta"/>
</dbReference>
<reference evidence="6" key="2">
    <citation type="submission" date="2020-09" db="EMBL/GenBank/DDBJ databases">
        <authorList>
            <person name="Sun Q."/>
            <person name="Kim S."/>
        </authorList>
    </citation>
    <scope>NUCLEOTIDE SEQUENCE</scope>
    <source>
        <strain evidence="6">KCTC 42590</strain>
    </source>
</reference>
<gene>
    <name evidence="6" type="primary">mccB</name>
    <name evidence="6" type="ORF">GCM10017044_22480</name>
</gene>
<dbReference type="InterPro" id="IPR045190">
    <property type="entry name" value="MCCB/AccD1-like"/>
</dbReference>
<dbReference type="FunFam" id="3.90.226.10:FF:000004">
    <property type="entry name" value="Methylcrotonoyl-CoA carboxylase beta chain"/>
    <property type="match status" value="1"/>
</dbReference>
<feature type="coiled-coil region" evidence="3">
    <location>
        <begin position="12"/>
        <end position="39"/>
    </location>
</feature>
<dbReference type="PANTHER" id="PTHR22855">
    <property type="entry name" value="ACETYL, PROPIONYL, PYRUVATE, AND GLUTACONYL CARBOXYLASE-RELATED"/>
    <property type="match status" value="1"/>
</dbReference>
<dbReference type="InterPro" id="IPR011763">
    <property type="entry name" value="COA_CT_C"/>
</dbReference>
<organism evidence="6 7">
    <name type="scientific">Kordiimonas sediminis</name>
    <dbReference type="NCBI Taxonomy" id="1735581"/>
    <lineage>
        <taxon>Bacteria</taxon>
        <taxon>Pseudomonadati</taxon>
        <taxon>Pseudomonadota</taxon>
        <taxon>Alphaproteobacteria</taxon>
        <taxon>Kordiimonadales</taxon>
        <taxon>Kordiimonadaceae</taxon>
        <taxon>Kordiimonas</taxon>
    </lineage>
</organism>
<dbReference type="FunFam" id="3.90.226.10:FF:000007">
    <property type="entry name" value="Methylcrotonoyl-CoA carboxylase subunit beta"/>
    <property type="match status" value="1"/>
</dbReference>
<evidence type="ECO:0000313" key="6">
    <source>
        <dbReference type="EMBL" id="GHF26943.1"/>
    </source>
</evidence>
<dbReference type="RefSeq" id="WP_191253003.1">
    <property type="nucleotide sequence ID" value="NZ_BNCI01000002.1"/>
</dbReference>
<proteinExistence type="inferred from homology"/>
<dbReference type="Proteomes" id="UP000630923">
    <property type="component" value="Unassembled WGS sequence"/>
</dbReference>
<dbReference type="InterPro" id="IPR011762">
    <property type="entry name" value="COA_CT_N"/>
</dbReference>
<comment type="similarity">
    <text evidence="1">Belongs to the AccD/PCCB family.</text>
</comment>
<dbReference type="PROSITE" id="PS50989">
    <property type="entry name" value="COA_CT_CTER"/>
    <property type="match status" value="1"/>
</dbReference>
<reference evidence="6" key="1">
    <citation type="journal article" date="2014" name="Int. J. Syst. Evol. Microbiol.">
        <title>Complete genome sequence of Corynebacterium casei LMG S-19264T (=DSM 44701T), isolated from a smear-ripened cheese.</title>
        <authorList>
            <consortium name="US DOE Joint Genome Institute (JGI-PGF)"/>
            <person name="Walter F."/>
            <person name="Albersmeier A."/>
            <person name="Kalinowski J."/>
            <person name="Ruckert C."/>
        </authorList>
    </citation>
    <scope>NUCLEOTIDE SEQUENCE</scope>
    <source>
        <strain evidence="6">KCTC 42590</strain>
    </source>
</reference>
<feature type="domain" description="CoA carboxyltransferase N-terminal" evidence="4">
    <location>
        <begin position="22"/>
        <end position="278"/>
    </location>
</feature>
<dbReference type="PANTHER" id="PTHR22855:SF13">
    <property type="entry name" value="METHYLCROTONOYL-COA CARBOXYLASE BETA CHAIN, MITOCHONDRIAL"/>
    <property type="match status" value="1"/>
</dbReference>
<dbReference type="GO" id="GO:0006552">
    <property type="term" value="P:L-leucine catabolic process"/>
    <property type="evidence" value="ECO:0007669"/>
    <property type="project" value="TreeGrafter"/>
</dbReference>
<feature type="domain" description="CoA carboxyltransferase C-terminal" evidence="5">
    <location>
        <begin position="278"/>
        <end position="527"/>
    </location>
</feature>
<dbReference type="PROSITE" id="PS50980">
    <property type="entry name" value="COA_CT_NTER"/>
    <property type="match status" value="1"/>
</dbReference>
<dbReference type="GO" id="GO:1905202">
    <property type="term" value="C:methylcrotonoyl-CoA carboxylase complex"/>
    <property type="evidence" value="ECO:0007669"/>
    <property type="project" value="TreeGrafter"/>
</dbReference>
<dbReference type="InterPro" id="IPR029045">
    <property type="entry name" value="ClpP/crotonase-like_dom_sf"/>
</dbReference>
<dbReference type="SUPFAM" id="SSF52096">
    <property type="entry name" value="ClpP/crotonase"/>
    <property type="match status" value="2"/>
</dbReference>
<sequence length="535" mass="58345">MSVIHSKVQVNAEDFSDNYQHLETQVNDLKDKVAEISQGGPERARAKHLSRGKLLPRERINRLIDPGTAFLELSQLAAFGMYDADIHAAGVITGIGRVSGTECMIVCNDATVKGGTYYPMTVKKHLRAQEIAEENHLPCIYLVDSGGANLPNQDDVFPDKNHFGRIFYNQANMSAKGIPQIAVVMGSCTAGGAYVPAMADETIIVRNQGTIFLGGPPLVKAATGEVVTAEDLGGGDVHARISGVVDHLAQDDTHALGIARHIVSNLNRTKANQLAMKEPEEPLYAADEIYGIIPKDSRQPFDVREIIARLVDGSHFDEFKKLYGETLVCGFAHIWGHPVGIVANNGILFSESALKGAHFVELCAQRGIPLLFLQNINGFMVGKKYENGGIARDGAKLVTAVACAKVPKFTILIGGSYGAGNYGMCGRAYQPRFLWMWPNARISVMGGEQAANVLATVKRDGMELRGEEWSEEEETDFKKPILEMYEKQGHPYYASARLWDDGVIDPADTRRVVGLALSATMNAPIEPTKFGIFRM</sequence>
<keyword evidence="3" id="KW-0175">Coiled coil</keyword>
<comment type="pathway">
    <text evidence="2">Amino-acid degradation; L-leucine degradation.</text>
</comment>
<evidence type="ECO:0000259" key="4">
    <source>
        <dbReference type="PROSITE" id="PS50980"/>
    </source>
</evidence>